<evidence type="ECO:0000313" key="1">
    <source>
        <dbReference type="EMBL" id="MDZ5460252.1"/>
    </source>
</evidence>
<dbReference type="EMBL" id="JAXOJX010000063">
    <property type="protein sequence ID" value="MDZ5460252.1"/>
    <property type="molecule type" value="Genomic_DNA"/>
</dbReference>
<protein>
    <submittedName>
        <fullName evidence="1">Uncharacterized protein</fullName>
    </submittedName>
</protein>
<proteinExistence type="predicted"/>
<keyword evidence="2" id="KW-1185">Reference proteome</keyword>
<name>A0ABU5IMY3_9BURK</name>
<comment type="caution">
    <text evidence="1">The sequence shown here is derived from an EMBL/GenBank/DDBJ whole genome shotgun (WGS) entry which is preliminary data.</text>
</comment>
<dbReference type="RefSeq" id="WP_322467768.1">
    <property type="nucleotide sequence ID" value="NZ_JAXOJX010000063.1"/>
</dbReference>
<organism evidence="1 2">
    <name type="scientific">Azohydromonas lata</name>
    <dbReference type="NCBI Taxonomy" id="45677"/>
    <lineage>
        <taxon>Bacteria</taxon>
        <taxon>Pseudomonadati</taxon>
        <taxon>Pseudomonadota</taxon>
        <taxon>Betaproteobacteria</taxon>
        <taxon>Burkholderiales</taxon>
        <taxon>Sphaerotilaceae</taxon>
        <taxon>Azohydromonas</taxon>
    </lineage>
</organism>
<reference evidence="1 2" key="1">
    <citation type="submission" date="2023-11" db="EMBL/GenBank/DDBJ databases">
        <title>Draft genome of Azohydromonas lata strain H1 (DSM1123), a polyhydroxyalkanoate producer.</title>
        <authorList>
            <person name="Traversa D."/>
            <person name="D'Addabbo P."/>
            <person name="Pazzani C."/>
            <person name="Manzari C."/>
            <person name="Chiara M."/>
            <person name="Scrascia M."/>
        </authorList>
    </citation>
    <scope>NUCLEOTIDE SEQUENCE [LARGE SCALE GENOMIC DNA]</scope>
    <source>
        <strain evidence="1 2">H1</strain>
    </source>
</reference>
<gene>
    <name evidence="1" type="ORF">SM757_27105</name>
</gene>
<dbReference type="Proteomes" id="UP001293718">
    <property type="component" value="Unassembled WGS sequence"/>
</dbReference>
<evidence type="ECO:0000313" key="2">
    <source>
        <dbReference type="Proteomes" id="UP001293718"/>
    </source>
</evidence>
<accession>A0ABU5IMY3</accession>
<sequence>MELLLIIVLAGLCFWLMKPLRDWYVVEVSAPSGHGGLQYAFKTPDQAETEFDRMRQELRNSGRNGQIFLWKVKARSGMHARKIDGGGKEEQSRPILLKFDEIA</sequence>